<keyword evidence="2" id="KW-1185">Reference proteome</keyword>
<comment type="caution">
    <text evidence="1">The sequence shown here is derived from an EMBL/GenBank/DDBJ whole genome shotgun (WGS) entry which is preliminary data.</text>
</comment>
<name>A0ABQ9EAP5_TEGGR</name>
<dbReference type="Proteomes" id="UP001217089">
    <property type="component" value="Unassembled WGS sequence"/>
</dbReference>
<accession>A0ABQ9EAP5</accession>
<sequence length="176" mass="20227">MAQDMNIITYLMVLKELLGPLNNLSLFLQRDDTTLADAYLMLESTKDNIQTNSTQLKDLCETGMYQGRKLKGQSPKLAYRAEFVKAIVGSLENRFSTDHELLKSTQIASFRIWPPAKEKASFSLMFQMRPQIPTRLSTFQNKNFLAFQILVMTKYGDNVNDLSLTEIEEEDYPLKL</sequence>
<proteinExistence type="predicted"/>
<evidence type="ECO:0000313" key="2">
    <source>
        <dbReference type="Proteomes" id="UP001217089"/>
    </source>
</evidence>
<dbReference type="EMBL" id="JARBDR010000919">
    <property type="protein sequence ID" value="KAJ8300627.1"/>
    <property type="molecule type" value="Genomic_DNA"/>
</dbReference>
<evidence type="ECO:0000313" key="1">
    <source>
        <dbReference type="EMBL" id="KAJ8300627.1"/>
    </source>
</evidence>
<protein>
    <submittedName>
        <fullName evidence="1">Uncharacterized protein</fullName>
    </submittedName>
</protein>
<organism evidence="1 2">
    <name type="scientific">Tegillarca granosa</name>
    <name type="common">Malaysian cockle</name>
    <name type="synonym">Anadara granosa</name>
    <dbReference type="NCBI Taxonomy" id="220873"/>
    <lineage>
        <taxon>Eukaryota</taxon>
        <taxon>Metazoa</taxon>
        <taxon>Spiralia</taxon>
        <taxon>Lophotrochozoa</taxon>
        <taxon>Mollusca</taxon>
        <taxon>Bivalvia</taxon>
        <taxon>Autobranchia</taxon>
        <taxon>Pteriomorphia</taxon>
        <taxon>Arcoida</taxon>
        <taxon>Arcoidea</taxon>
        <taxon>Arcidae</taxon>
        <taxon>Tegillarca</taxon>
    </lineage>
</organism>
<reference evidence="1 2" key="1">
    <citation type="submission" date="2022-12" db="EMBL/GenBank/DDBJ databases">
        <title>Chromosome-level genome of Tegillarca granosa.</title>
        <authorList>
            <person name="Kim J."/>
        </authorList>
    </citation>
    <scope>NUCLEOTIDE SEQUENCE [LARGE SCALE GENOMIC DNA]</scope>
    <source>
        <strain evidence="1">Teg-2019</strain>
        <tissue evidence="1">Adductor muscle</tissue>
    </source>
</reference>
<gene>
    <name evidence="1" type="ORF">KUTeg_022146</name>
</gene>